<dbReference type="Gene3D" id="3.40.50.300">
    <property type="entry name" value="P-loop containing nucleotide triphosphate hydrolases"/>
    <property type="match status" value="1"/>
</dbReference>
<dbReference type="Gene3D" id="1.10.10.10">
    <property type="entry name" value="Winged helix-like DNA-binding domain superfamily/Winged helix DNA-binding domain"/>
    <property type="match status" value="1"/>
</dbReference>
<dbReference type="InterPro" id="IPR005158">
    <property type="entry name" value="BTAD"/>
</dbReference>
<evidence type="ECO:0000313" key="7">
    <source>
        <dbReference type="EMBL" id="PRX15927.1"/>
    </source>
</evidence>
<dbReference type="InterPro" id="IPR011990">
    <property type="entry name" value="TPR-like_helical_dom_sf"/>
</dbReference>
<dbReference type="Pfam" id="PF00486">
    <property type="entry name" value="Trans_reg_C"/>
    <property type="match status" value="1"/>
</dbReference>
<dbReference type="Gene3D" id="1.25.40.10">
    <property type="entry name" value="Tetratricopeptide repeat domain"/>
    <property type="match status" value="1"/>
</dbReference>
<keyword evidence="4" id="KW-0804">Transcription</keyword>
<dbReference type="InterPro" id="IPR016032">
    <property type="entry name" value="Sig_transdc_resp-reg_C-effctor"/>
</dbReference>
<protein>
    <submittedName>
        <fullName evidence="7">DNA-binding SARP family transcriptional activator</fullName>
    </submittedName>
</protein>
<dbReference type="AlphaFoldDB" id="A0A2T0JZM8"/>
<dbReference type="PANTHER" id="PTHR35807:SF1">
    <property type="entry name" value="TRANSCRIPTIONAL REGULATOR REDD"/>
    <property type="match status" value="1"/>
</dbReference>
<dbReference type="CDD" id="cd15831">
    <property type="entry name" value="BTAD"/>
    <property type="match status" value="1"/>
</dbReference>
<comment type="similarity">
    <text evidence="1">Belongs to the AfsR/DnrI/RedD regulatory family.</text>
</comment>
<evidence type="ECO:0000256" key="2">
    <source>
        <dbReference type="ARBA" id="ARBA00023015"/>
    </source>
</evidence>
<dbReference type="EMBL" id="PVMZ01000022">
    <property type="protein sequence ID" value="PRX15927.1"/>
    <property type="molecule type" value="Genomic_DNA"/>
</dbReference>
<dbReference type="SUPFAM" id="SSF52540">
    <property type="entry name" value="P-loop containing nucleoside triphosphate hydrolases"/>
    <property type="match status" value="1"/>
</dbReference>
<dbReference type="GO" id="GO:0006355">
    <property type="term" value="P:regulation of DNA-templated transcription"/>
    <property type="evidence" value="ECO:0007669"/>
    <property type="project" value="InterPro"/>
</dbReference>
<proteinExistence type="inferred from homology"/>
<keyword evidence="2" id="KW-0805">Transcription regulation</keyword>
<evidence type="ECO:0000313" key="8">
    <source>
        <dbReference type="Proteomes" id="UP000239415"/>
    </source>
</evidence>
<dbReference type="InterPro" id="IPR027417">
    <property type="entry name" value="P-loop_NTPase"/>
</dbReference>
<dbReference type="SMART" id="SM01043">
    <property type="entry name" value="BTAD"/>
    <property type="match status" value="1"/>
</dbReference>
<reference evidence="7 8" key="1">
    <citation type="submission" date="2018-03" db="EMBL/GenBank/DDBJ databases">
        <title>Genomic Encyclopedia of Archaeal and Bacterial Type Strains, Phase II (KMG-II): from individual species to whole genera.</title>
        <authorList>
            <person name="Goeker M."/>
        </authorList>
    </citation>
    <scope>NUCLEOTIDE SEQUENCE [LARGE SCALE GENOMIC DNA]</scope>
    <source>
        <strain evidence="7 8">DSM 43146</strain>
    </source>
</reference>
<dbReference type="PANTHER" id="PTHR35807">
    <property type="entry name" value="TRANSCRIPTIONAL REGULATOR REDD-RELATED"/>
    <property type="match status" value="1"/>
</dbReference>
<name>A0A2T0JZM8_9ACTN</name>
<dbReference type="Pfam" id="PF03704">
    <property type="entry name" value="BTAD"/>
    <property type="match status" value="1"/>
</dbReference>
<dbReference type="OrthoDB" id="7628974at2"/>
<accession>A0A2T0JZM8</accession>
<keyword evidence="8" id="KW-1185">Reference proteome</keyword>
<dbReference type="GO" id="GO:0000160">
    <property type="term" value="P:phosphorelay signal transduction system"/>
    <property type="evidence" value="ECO:0007669"/>
    <property type="project" value="InterPro"/>
</dbReference>
<dbReference type="Proteomes" id="UP000239415">
    <property type="component" value="Unassembled WGS sequence"/>
</dbReference>
<dbReference type="SMART" id="SM00862">
    <property type="entry name" value="Trans_reg_C"/>
    <property type="match status" value="1"/>
</dbReference>
<evidence type="ECO:0000256" key="3">
    <source>
        <dbReference type="ARBA" id="ARBA00023125"/>
    </source>
</evidence>
<evidence type="ECO:0000256" key="1">
    <source>
        <dbReference type="ARBA" id="ARBA00005820"/>
    </source>
</evidence>
<feature type="DNA-binding region" description="OmpR/PhoB-type" evidence="5">
    <location>
        <begin position="1"/>
        <end position="97"/>
    </location>
</feature>
<dbReference type="InterPro" id="IPR051677">
    <property type="entry name" value="AfsR-DnrI-RedD_regulator"/>
</dbReference>
<feature type="domain" description="OmpR/PhoB-type" evidence="6">
    <location>
        <begin position="1"/>
        <end position="97"/>
    </location>
</feature>
<evidence type="ECO:0000256" key="5">
    <source>
        <dbReference type="PROSITE-ProRule" id="PRU01091"/>
    </source>
</evidence>
<gene>
    <name evidence="7" type="ORF">CLV67_122167</name>
</gene>
<organism evidence="7 8">
    <name type="scientific">Actinoplanes italicus</name>
    <dbReference type="NCBI Taxonomy" id="113567"/>
    <lineage>
        <taxon>Bacteria</taxon>
        <taxon>Bacillati</taxon>
        <taxon>Actinomycetota</taxon>
        <taxon>Actinomycetes</taxon>
        <taxon>Micromonosporales</taxon>
        <taxon>Micromonosporaceae</taxon>
        <taxon>Actinoplanes</taxon>
    </lineage>
</organism>
<keyword evidence="3 5" id="KW-0238">DNA-binding</keyword>
<dbReference type="CDD" id="cd00383">
    <property type="entry name" value="trans_reg_C"/>
    <property type="match status" value="1"/>
</dbReference>
<dbReference type="InterPro" id="IPR036388">
    <property type="entry name" value="WH-like_DNA-bd_sf"/>
</dbReference>
<evidence type="ECO:0000256" key="4">
    <source>
        <dbReference type="ARBA" id="ARBA00023163"/>
    </source>
</evidence>
<dbReference type="SUPFAM" id="SSF48452">
    <property type="entry name" value="TPR-like"/>
    <property type="match status" value="1"/>
</dbReference>
<dbReference type="InterPro" id="IPR001867">
    <property type="entry name" value="OmpR/PhoB-type_DNA-bd"/>
</dbReference>
<evidence type="ECO:0000259" key="6">
    <source>
        <dbReference type="PROSITE" id="PS51755"/>
    </source>
</evidence>
<dbReference type="PROSITE" id="PS51755">
    <property type="entry name" value="OMPR_PHOB"/>
    <property type="match status" value="1"/>
</dbReference>
<comment type="caution">
    <text evidence="7">The sequence shown here is derived from an EMBL/GenBank/DDBJ whole genome shotgun (WGS) entry which is preliminary data.</text>
</comment>
<dbReference type="SUPFAM" id="SSF46894">
    <property type="entry name" value="C-terminal effector domain of the bipartite response regulators"/>
    <property type="match status" value="1"/>
</dbReference>
<dbReference type="GO" id="GO:0003677">
    <property type="term" value="F:DNA binding"/>
    <property type="evidence" value="ECO:0007669"/>
    <property type="project" value="UniProtKB-UniRule"/>
</dbReference>
<sequence>MTSMTSRPARISVLGPVRAWDGEQELDLGTPQQRTVLAVLALRQGRQATLEELTDAVWGDDPPRTSALTLRTYVSRLRQVLGDEAIVTVSGGYLLRRETGTLDLTDFTAAVARARTARAARDHSTAAQALHEAEGLWQGPALADVPGSYAQAQRVRLERERRAATQERLALDIGSGRAGTAVTELSALTEEHPLDEGLSGLLMLGLYRTGRQALAVAEYQRLRELLADELGLDPGAALRDVYRQILDGEPAPAPVAPVWETAGTHRGAVAPEQLPAGIRDFVGRTELIDRLRGSLTAAGVSAPVVGLTGLGGMGTSSLAVHLAHRIRAGFPDGQLYADLRDDDGGPVGAAAVLAGFLRAFGVPPADVPDDLAERAALWRTVSCGRRLLLVLDHAMTPEQLRPLLPTGTGSAAIVTGSRRLAGMPQIRWTSLPAFEPEESVELFRRVAGRSRVDAEYDAALRFAGACSHLPLAVRLGAERLAARPTWSVASIGDRLRVEMRQPVALHEDCIRVEAPFERDLEALRAVDPPAAVAFGLVALADDDEITVGTAARLLDLPDTEAERVMESLTDAHLIEATGYQRYRYLEIVRWFARRKAIAAHSAEFRRAVLARLGKPVPAELPTRSLRAV</sequence>
<dbReference type="PRINTS" id="PR00364">
    <property type="entry name" value="DISEASERSIST"/>
</dbReference>